<accession>A0A2A2F915</accession>
<protein>
    <recommendedName>
        <fullName evidence="3">NodB homology domain-containing protein</fullName>
    </recommendedName>
</protein>
<dbReference type="Pfam" id="PF01522">
    <property type="entry name" value="Polysacc_deac_1"/>
    <property type="match status" value="1"/>
</dbReference>
<evidence type="ECO:0000256" key="1">
    <source>
        <dbReference type="ARBA" id="ARBA00004613"/>
    </source>
</evidence>
<evidence type="ECO:0000313" key="4">
    <source>
        <dbReference type="EMBL" id="PAU81214.1"/>
    </source>
</evidence>
<feature type="domain" description="NodB homology" evidence="3">
    <location>
        <begin position="85"/>
        <end position="341"/>
    </location>
</feature>
<keyword evidence="2" id="KW-0732">Signal</keyword>
<evidence type="ECO:0000259" key="3">
    <source>
        <dbReference type="PROSITE" id="PS51677"/>
    </source>
</evidence>
<name>A0A2A2F915_9GAMM</name>
<dbReference type="GO" id="GO:0016810">
    <property type="term" value="F:hydrolase activity, acting on carbon-nitrogen (but not peptide) bonds"/>
    <property type="evidence" value="ECO:0007669"/>
    <property type="project" value="InterPro"/>
</dbReference>
<dbReference type="RefSeq" id="WP_095616941.1">
    <property type="nucleotide sequence ID" value="NZ_NSKD01000002.1"/>
</dbReference>
<keyword evidence="5" id="KW-1185">Reference proteome</keyword>
<gene>
    <name evidence="4" type="ORF">CK501_06545</name>
</gene>
<dbReference type="Gene3D" id="3.20.20.370">
    <property type="entry name" value="Glycoside hydrolase/deacetylase"/>
    <property type="match status" value="1"/>
</dbReference>
<dbReference type="PANTHER" id="PTHR34216">
    <property type="match status" value="1"/>
</dbReference>
<dbReference type="EMBL" id="NSKD01000002">
    <property type="protein sequence ID" value="PAU81214.1"/>
    <property type="molecule type" value="Genomic_DNA"/>
</dbReference>
<dbReference type="CDD" id="cd10918">
    <property type="entry name" value="CE4_NodB_like_5s_6s"/>
    <property type="match status" value="1"/>
</dbReference>
<comment type="subcellular location">
    <subcellularLocation>
        <location evidence="1">Secreted</location>
    </subcellularLocation>
</comment>
<sequence>MLNLSGLIKKIGPLFGYRVAHSLTRPYPRILMYHRFSEDKKEGYICKKTLSTQLDLLMRETEIVSLGELILNYKNPNFLKNRKKPVSVITIDDGYRDFYNIFYPLLKERDIPATFFVATAFVDGERWLWHDRLRWCIENKPSGITYFKCGELFIDANKTPKPDDIWKKLVSRLLEQNGKSIENEINKLAKQFGVSIPSSPPEEYAPVTWNEIRDMARNKIEIGGHTVNHYSLGQLTDSEIHTELNECSKRIDQETGKKPISFCFPNGQPQDVPENLNDHFQKTDFKAATVAFYDSLGISDDYQLRRHGVGEDFFAFKKTVYGIDWLGARLLNRNSKFDWGC</sequence>
<dbReference type="GO" id="GO:0005975">
    <property type="term" value="P:carbohydrate metabolic process"/>
    <property type="evidence" value="ECO:0007669"/>
    <property type="project" value="InterPro"/>
</dbReference>
<comment type="caution">
    <text evidence="4">The sequence shown here is derived from an EMBL/GenBank/DDBJ whole genome shotgun (WGS) entry which is preliminary data.</text>
</comment>
<proteinExistence type="predicted"/>
<organism evidence="4 5">
    <name type="scientific">Halovibrio salipaludis</name>
    <dbReference type="NCBI Taxonomy" id="2032626"/>
    <lineage>
        <taxon>Bacteria</taxon>
        <taxon>Pseudomonadati</taxon>
        <taxon>Pseudomonadota</taxon>
        <taxon>Gammaproteobacteria</taxon>
        <taxon>Oceanospirillales</taxon>
        <taxon>Halomonadaceae</taxon>
        <taxon>Halovibrio</taxon>
    </lineage>
</organism>
<dbReference type="Proteomes" id="UP000218896">
    <property type="component" value="Unassembled WGS sequence"/>
</dbReference>
<dbReference type="SUPFAM" id="SSF88713">
    <property type="entry name" value="Glycoside hydrolase/deacetylase"/>
    <property type="match status" value="1"/>
</dbReference>
<dbReference type="InterPro" id="IPR051398">
    <property type="entry name" value="Polysacch_Deacetylase"/>
</dbReference>
<dbReference type="InterPro" id="IPR002509">
    <property type="entry name" value="NODB_dom"/>
</dbReference>
<dbReference type="OrthoDB" id="9814639at2"/>
<dbReference type="PANTHER" id="PTHR34216:SF3">
    <property type="entry name" value="POLY-BETA-1,6-N-ACETYL-D-GLUCOSAMINE N-DEACETYLASE"/>
    <property type="match status" value="1"/>
</dbReference>
<reference evidence="4 5" key="1">
    <citation type="submission" date="2017-08" db="EMBL/GenBank/DDBJ databases">
        <title>Halovibrio sewagensis sp. nov., isolated from wastewater of high salinity.</title>
        <authorList>
            <person name="Dong X."/>
            <person name="Zhang G."/>
        </authorList>
    </citation>
    <scope>NUCLEOTIDE SEQUENCE [LARGE SCALE GENOMIC DNA]</scope>
    <source>
        <strain evidence="4 5">YL5-2</strain>
    </source>
</reference>
<evidence type="ECO:0000256" key="2">
    <source>
        <dbReference type="ARBA" id="ARBA00022729"/>
    </source>
</evidence>
<evidence type="ECO:0000313" key="5">
    <source>
        <dbReference type="Proteomes" id="UP000218896"/>
    </source>
</evidence>
<dbReference type="PROSITE" id="PS51677">
    <property type="entry name" value="NODB"/>
    <property type="match status" value="1"/>
</dbReference>
<dbReference type="InterPro" id="IPR011330">
    <property type="entry name" value="Glyco_hydro/deAcase_b/a-brl"/>
</dbReference>
<dbReference type="AlphaFoldDB" id="A0A2A2F915"/>
<dbReference type="GO" id="GO:0005576">
    <property type="term" value="C:extracellular region"/>
    <property type="evidence" value="ECO:0007669"/>
    <property type="project" value="UniProtKB-SubCell"/>
</dbReference>